<dbReference type="Pfam" id="PF25018">
    <property type="entry name" value="HEAT_IPO9_c"/>
    <property type="match status" value="1"/>
</dbReference>
<proteinExistence type="inferred from homology"/>
<dbReference type="Pfam" id="PF08389">
    <property type="entry name" value="Xpo1"/>
    <property type="match status" value="1"/>
</dbReference>
<dbReference type="InParanoid" id="A0A2J7R4N6"/>
<dbReference type="OrthoDB" id="431626at2759"/>
<sequence length="1034" mass="115765">MATSSPVLGNHSVASSSDVNRSLKEALYETLNGILSPHHDVRIAAEERIQALEVTEDFGIHLAEFTVDPDGPLAVRQLASVLLKQYVETHWCNYSEKFQSPEATEHAKATIKELLPHGLKESISKVRSSVAYAISAIAHWDWPENWPGLFDILVNYLSSGNEWAVHGAMRVLREFSRDLTDVQLPHIAPVILSEMYRIFSDEQKYNVRIRGRAVEIFSTCVFMISAMSDYNNGVTRTLLNPVLPSFSERFICGLQVPNGIHSDSCLKADIIEALTLLVKRVPKQMAPWLPQILPPVWQTLTQSAEIYLKTIVNGTEEVDEVIDSDGEVLGFENLVFSIFEFVHALVDSHKFSKTVESALIDLLYYLILFMQITEEQVRAWTANPNQFVEDEDEGTFAYSVRISAQDLLQTLCEEFDDDSCSALCQAATRHMHEAETERNSNNSNWWKIHEACMFALGSVKNLVEKKLEAGEGIFDLTGFLQNVVVADMSSSDPPFLLGRCLWVGSRYAHFMSPPMIEQFLEATVSGLQPSQLPSIRISAVRAVWGFCEHLKNSNNTQMLVSLLPSIMDNLLGMATQYSSEVLSLVMETLALVLSIDKNFTASCESRVTSLAIAVFLKYNSDPVIIDLTQDVFKELSQNPECLSPLQQRLVPTLVSILNAPVDKIPSGLHSVALDVLQTLVRYSEPPLSDTLMNTAFPAALHCILRTDDNSTMQSGGECLRTYISSSPEQVCNHQDNEGHTGLWYSLQVAALLLNPSSSECTAAYVGRLIVTLITKAGNILGENLDLLLKAVLSKMQRAETLSVIQSLVMVYAHLIHTQLDAVLNFLSTVPGPTGQSALQFVLTKWCSRQHLFYGAYEAKVSTVALCKLLEHGIASNDNRLNDITVKGDEVFVTDGIRTRSQTQNQSPQWTNIPLLVKIYKLLVNELSNQIEANMALEEEEEEETDDEWEEDELGRGEQGIPISQLLSEKRYKGVEETADDEDPDAMQDPVYHLNIQQYLTEFLQSFSQQPYFHMFLQHLNKQEKQVLESIGVRM</sequence>
<dbReference type="GO" id="GO:0005829">
    <property type="term" value="C:cytosol"/>
    <property type="evidence" value="ECO:0007669"/>
    <property type="project" value="TreeGrafter"/>
</dbReference>
<evidence type="ECO:0000259" key="7">
    <source>
        <dbReference type="PROSITE" id="PS50166"/>
    </source>
</evidence>
<accession>A0A2J7R4N6</accession>
<keyword evidence="9" id="KW-1185">Reference proteome</keyword>
<dbReference type="EMBL" id="NEVH01007404">
    <property type="protein sequence ID" value="PNF35799.1"/>
    <property type="molecule type" value="Genomic_DNA"/>
</dbReference>
<dbReference type="PANTHER" id="PTHR10997">
    <property type="entry name" value="IMPORTIN-7, 8, 11"/>
    <property type="match status" value="1"/>
</dbReference>
<feature type="region of interest" description="Disordered" evidence="6">
    <location>
        <begin position="935"/>
        <end position="955"/>
    </location>
</feature>
<comment type="subcellular location">
    <subcellularLocation>
        <location evidence="1">Nucleus</location>
    </subcellularLocation>
</comment>
<dbReference type="PANTHER" id="PTHR10997:SF9">
    <property type="entry name" value="IMPORTIN-9"/>
    <property type="match status" value="1"/>
</dbReference>
<dbReference type="GO" id="GO:0031267">
    <property type="term" value="F:small GTPase binding"/>
    <property type="evidence" value="ECO:0007669"/>
    <property type="project" value="InterPro"/>
</dbReference>
<dbReference type="InterPro" id="IPR056840">
    <property type="entry name" value="HEAT_IPO9_central"/>
</dbReference>
<name>A0A2J7R4N6_9NEOP</name>
<evidence type="ECO:0000256" key="5">
    <source>
        <dbReference type="ARBA" id="ARBA00023242"/>
    </source>
</evidence>
<dbReference type="STRING" id="105785.A0A2J7R4N6"/>
<evidence type="ECO:0000256" key="4">
    <source>
        <dbReference type="ARBA" id="ARBA00022927"/>
    </source>
</evidence>
<evidence type="ECO:0000256" key="3">
    <source>
        <dbReference type="ARBA" id="ARBA00022448"/>
    </source>
</evidence>
<feature type="compositionally biased region" description="Acidic residues" evidence="6">
    <location>
        <begin position="936"/>
        <end position="952"/>
    </location>
</feature>
<keyword evidence="4" id="KW-0653">Protein transport</keyword>
<dbReference type="InterPro" id="IPR013598">
    <property type="entry name" value="Exportin-1/Importin-b-like"/>
</dbReference>
<dbReference type="FunCoup" id="A0A2J7R4N6">
    <property type="interactions" value="2028"/>
</dbReference>
<evidence type="ECO:0000256" key="6">
    <source>
        <dbReference type="SAM" id="MobiDB-lite"/>
    </source>
</evidence>
<gene>
    <name evidence="8" type="ORF">B7P43_G11766</name>
</gene>
<dbReference type="Pfam" id="PF03810">
    <property type="entry name" value="IBN_N"/>
    <property type="match status" value="1"/>
</dbReference>
<organism evidence="8 9">
    <name type="scientific">Cryptotermes secundus</name>
    <dbReference type="NCBI Taxonomy" id="105785"/>
    <lineage>
        <taxon>Eukaryota</taxon>
        <taxon>Metazoa</taxon>
        <taxon>Ecdysozoa</taxon>
        <taxon>Arthropoda</taxon>
        <taxon>Hexapoda</taxon>
        <taxon>Insecta</taxon>
        <taxon>Pterygota</taxon>
        <taxon>Neoptera</taxon>
        <taxon>Polyneoptera</taxon>
        <taxon>Dictyoptera</taxon>
        <taxon>Blattodea</taxon>
        <taxon>Blattoidea</taxon>
        <taxon>Termitoidae</taxon>
        <taxon>Kalotermitidae</taxon>
        <taxon>Cryptotermitinae</taxon>
        <taxon>Cryptotermes</taxon>
    </lineage>
</organism>
<dbReference type="InterPro" id="IPR011989">
    <property type="entry name" value="ARM-like"/>
</dbReference>
<reference evidence="8 9" key="1">
    <citation type="submission" date="2017-12" db="EMBL/GenBank/DDBJ databases">
        <title>Hemimetabolous genomes reveal molecular basis of termite eusociality.</title>
        <authorList>
            <person name="Harrison M.C."/>
            <person name="Jongepier E."/>
            <person name="Robertson H.M."/>
            <person name="Arning N."/>
            <person name="Bitard-Feildel T."/>
            <person name="Chao H."/>
            <person name="Childers C.P."/>
            <person name="Dinh H."/>
            <person name="Doddapaneni H."/>
            <person name="Dugan S."/>
            <person name="Gowin J."/>
            <person name="Greiner C."/>
            <person name="Han Y."/>
            <person name="Hu H."/>
            <person name="Hughes D.S.T."/>
            <person name="Huylmans A.-K."/>
            <person name="Kemena C."/>
            <person name="Kremer L.P.M."/>
            <person name="Lee S.L."/>
            <person name="Lopez-Ezquerra A."/>
            <person name="Mallet L."/>
            <person name="Monroy-Kuhn J.M."/>
            <person name="Moser A."/>
            <person name="Murali S.C."/>
            <person name="Muzny D.M."/>
            <person name="Otani S."/>
            <person name="Piulachs M.-D."/>
            <person name="Poelchau M."/>
            <person name="Qu J."/>
            <person name="Schaub F."/>
            <person name="Wada-Katsumata A."/>
            <person name="Worley K.C."/>
            <person name="Xie Q."/>
            <person name="Ylla G."/>
            <person name="Poulsen M."/>
            <person name="Gibbs R.A."/>
            <person name="Schal C."/>
            <person name="Richards S."/>
            <person name="Belles X."/>
            <person name="Korb J."/>
            <person name="Bornberg-Bauer E."/>
        </authorList>
    </citation>
    <scope>NUCLEOTIDE SEQUENCE [LARGE SCALE GENOMIC DNA]</scope>
    <source>
        <tissue evidence="8">Whole body</tissue>
    </source>
</reference>
<dbReference type="InterPro" id="IPR016024">
    <property type="entry name" value="ARM-type_fold"/>
</dbReference>
<dbReference type="InterPro" id="IPR058669">
    <property type="entry name" value="TPR_IPO7/11-like"/>
</dbReference>
<dbReference type="EMBL" id="NEVH01007404">
    <property type="protein sequence ID" value="PNF35798.1"/>
    <property type="molecule type" value="Genomic_DNA"/>
</dbReference>
<dbReference type="GO" id="GO:0006606">
    <property type="term" value="P:protein import into nucleus"/>
    <property type="evidence" value="ECO:0007669"/>
    <property type="project" value="TreeGrafter"/>
</dbReference>
<dbReference type="Proteomes" id="UP000235965">
    <property type="component" value="Unassembled WGS sequence"/>
</dbReference>
<dbReference type="SUPFAM" id="SSF48371">
    <property type="entry name" value="ARM repeat"/>
    <property type="match status" value="1"/>
</dbReference>
<dbReference type="Pfam" id="PF25758">
    <property type="entry name" value="TPR_IPO11"/>
    <property type="match status" value="1"/>
</dbReference>
<keyword evidence="5" id="KW-0539">Nucleus</keyword>
<comment type="similarity">
    <text evidence="2">Belongs to the importin beta family.</text>
</comment>
<dbReference type="GO" id="GO:0005635">
    <property type="term" value="C:nuclear envelope"/>
    <property type="evidence" value="ECO:0007669"/>
    <property type="project" value="TreeGrafter"/>
</dbReference>
<protein>
    <submittedName>
        <fullName evidence="8">Importin-9</fullName>
    </submittedName>
</protein>
<dbReference type="PROSITE" id="PS50166">
    <property type="entry name" value="IMPORTIN_B_NT"/>
    <property type="match status" value="1"/>
</dbReference>
<comment type="caution">
    <text evidence="8">The sequence shown here is derived from an EMBL/GenBank/DDBJ whole genome shotgun (WGS) entry which is preliminary data.</text>
</comment>
<dbReference type="FunFam" id="1.25.10.10:FF:000459">
    <property type="entry name" value="ARM repeat superfamily protein"/>
    <property type="match status" value="1"/>
</dbReference>
<evidence type="ECO:0000313" key="8">
    <source>
        <dbReference type="EMBL" id="PNF35798.1"/>
    </source>
</evidence>
<evidence type="ECO:0000313" key="9">
    <source>
        <dbReference type="Proteomes" id="UP000235965"/>
    </source>
</evidence>
<evidence type="ECO:0000256" key="2">
    <source>
        <dbReference type="ARBA" id="ARBA00007991"/>
    </source>
</evidence>
<feature type="domain" description="Importin N-terminal" evidence="7">
    <location>
        <begin position="45"/>
        <end position="121"/>
    </location>
</feature>
<dbReference type="EMBL" id="NEVH01007404">
    <property type="protein sequence ID" value="PNF35802.1"/>
    <property type="molecule type" value="Genomic_DNA"/>
</dbReference>
<evidence type="ECO:0000256" key="1">
    <source>
        <dbReference type="ARBA" id="ARBA00004123"/>
    </source>
</evidence>
<keyword evidence="3" id="KW-0813">Transport</keyword>
<dbReference type="Gene3D" id="1.25.10.10">
    <property type="entry name" value="Leucine-rich Repeat Variant"/>
    <property type="match status" value="1"/>
</dbReference>
<dbReference type="SMART" id="SM00913">
    <property type="entry name" value="IBN_N"/>
    <property type="match status" value="1"/>
</dbReference>
<dbReference type="AlphaFoldDB" id="A0A2J7R4N6"/>
<dbReference type="InterPro" id="IPR001494">
    <property type="entry name" value="Importin-beta_N"/>
</dbReference>